<evidence type="ECO:0000256" key="1">
    <source>
        <dbReference type="ARBA" id="ARBA00023015"/>
    </source>
</evidence>
<dbReference type="InterPro" id="IPR036388">
    <property type="entry name" value="WH-like_DNA-bd_sf"/>
</dbReference>
<reference evidence="5 6" key="1">
    <citation type="submission" date="2022-10" db="EMBL/GenBank/DDBJ databases">
        <title>Defluviimonas sp. CAU 1641 isolated from mud.</title>
        <authorList>
            <person name="Kim W."/>
        </authorList>
    </citation>
    <scope>NUCLEOTIDE SEQUENCE [LARGE SCALE GENOMIC DNA]</scope>
    <source>
        <strain evidence="5 6">CAU 1641</strain>
    </source>
</reference>
<dbReference type="RefSeq" id="WP_264770800.1">
    <property type="nucleotide sequence ID" value="NZ_JAPDOG010000001.1"/>
</dbReference>
<dbReference type="Proteomes" id="UP001207582">
    <property type="component" value="Unassembled WGS sequence"/>
</dbReference>
<keyword evidence="1" id="KW-0805">Transcription regulation</keyword>
<proteinExistence type="predicted"/>
<keyword evidence="6" id="KW-1185">Reference proteome</keyword>
<dbReference type="InterPro" id="IPR000792">
    <property type="entry name" value="Tscrpt_reg_LuxR_C"/>
</dbReference>
<dbReference type="SUPFAM" id="SSF46894">
    <property type="entry name" value="C-terminal effector domain of the bipartite response regulators"/>
    <property type="match status" value="1"/>
</dbReference>
<evidence type="ECO:0000313" key="5">
    <source>
        <dbReference type="EMBL" id="MCW3780207.1"/>
    </source>
</evidence>
<name>A0ABT3IXS1_9RHOB</name>
<organism evidence="5 6">
    <name type="scientific">Defluviimonas salinarum</name>
    <dbReference type="NCBI Taxonomy" id="2992147"/>
    <lineage>
        <taxon>Bacteria</taxon>
        <taxon>Pseudomonadati</taxon>
        <taxon>Pseudomonadota</taxon>
        <taxon>Alphaproteobacteria</taxon>
        <taxon>Rhodobacterales</taxon>
        <taxon>Paracoccaceae</taxon>
        <taxon>Albidovulum</taxon>
    </lineage>
</organism>
<dbReference type="PROSITE" id="PS50043">
    <property type="entry name" value="HTH_LUXR_2"/>
    <property type="match status" value="1"/>
</dbReference>
<feature type="domain" description="HTH luxR-type" evidence="4">
    <location>
        <begin position="180"/>
        <end position="245"/>
    </location>
</feature>
<comment type="caution">
    <text evidence="5">The sequence shown here is derived from an EMBL/GenBank/DDBJ whole genome shotgun (WGS) entry which is preliminary data.</text>
</comment>
<dbReference type="PROSITE" id="PS00622">
    <property type="entry name" value="HTH_LUXR_1"/>
    <property type="match status" value="1"/>
</dbReference>
<evidence type="ECO:0000256" key="3">
    <source>
        <dbReference type="ARBA" id="ARBA00023163"/>
    </source>
</evidence>
<keyword evidence="2" id="KW-0238">DNA-binding</keyword>
<dbReference type="PANTHER" id="PTHR44688:SF25">
    <property type="entry name" value="HTH LUXR-TYPE DOMAIN-CONTAINING PROTEIN"/>
    <property type="match status" value="1"/>
</dbReference>
<evidence type="ECO:0000256" key="2">
    <source>
        <dbReference type="ARBA" id="ARBA00023125"/>
    </source>
</evidence>
<accession>A0ABT3IXS1</accession>
<keyword evidence="3" id="KW-0804">Transcription</keyword>
<dbReference type="PRINTS" id="PR00038">
    <property type="entry name" value="HTHLUXR"/>
</dbReference>
<protein>
    <submittedName>
        <fullName evidence="5">Response regulator transcription factor</fullName>
    </submittedName>
</protein>
<evidence type="ECO:0000259" key="4">
    <source>
        <dbReference type="PROSITE" id="PS50043"/>
    </source>
</evidence>
<gene>
    <name evidence="5" type="ORF">OM960_01220</name>
</gene>
<dbReference type="Pfam" id="PF00196">
    <property type="entry name" value="GerE"/>
    <property type="match status" value="1"/>
</dbReference>
<dbReference type="Gene3D" id="1.10.10.10">
    <property type="entry name" value="Winged helix-like DNA-binding domain superfamily/Winged helix DNA-binding domain"/>
    <property type="match status" value="1"/>
</dbReference>
<dbReference type="SMART" id="SM00421">
    <property type="entry name" value="HTH_LUXR"/>
    <property type="match status" value="1"/>
</dbReference>
<dbReference type="EMBL" id="JAPDOG010000001">
    <property type="protein sequence ID" value="MCW3780207.1"/>
    <property type="molecule type" value="Genomic_DNA"/>
</dbReference>
<sequence>MLIDRFDAVVSGNVERDIPARGSEAVAELAIIGSRHSFSECLVRATSMEVGDSGLERLETLADFDALPPVRKAAVRLVVVDEATISQDDGATFGERGGFGSAVVVLAYRSEEAARRIIDLASGFDWIESYLPIDIRFDLWISVLRLLLSGGRYVPAELLRAEEPAEAVANDRIGTAARSGAASDAGLTPRERQVLTLLAKGLPNKLIASKLDLSQHTIKLHIHHVITKLGVQNRTEAVARYFGQR</sequence>
<dbReference type="InterPro" id="IPR016032">
    <property type="entry name" value="Sig_transdc_resp-reg_C-effctor"/>
</dbReference>
<dbReference type="CDD" id="cd06170">
    <property type="entry name" value="LuxR_C_like"/>
    <property type="match status" value="1"/>
</dbReference>
<evidence type="ECO:0000313" key="6">
    <source>
        <dbReference type="Proteomes" id="UP001207582"/>
    </source>
</evidence>
<dbReference type="PANTHER" id="PTHR44688">
    <property type="entry name" value="DNA-BINDING TRANSCRIPTIONAL ACTIVATOR DEVR_DOSR"/>
    <property type="match status" value="1"/>
</dbReference>